<evidence type="ECO:0000256" key="5">
    <source>
        <dbReference type="ARBA" id="ARBA00022741"/>
    </source>
</evidence>
<proteinExistence type="inferred from homology"/>
<keyword evidence="5" id="KW-0547">Nucleotide-binding</keyword>
<dbReference type="FunFam" id="3.40.50.300:FF:001372">
    <property type="entry name" value="ATP-dependent DNA helicase chl1"/>
    <property type="match status" value="1"/>
</dbReference>
<evidence type="ECO:0000256" key="4">
    <source>
        <dbReference type="ARBA" id="ARBA00022723"/>
    </source>
</evidence>
<evidence type="ECO:0000256" key="8">
    <source>
        <dbReference type="ARBA" id="ARBA00022840"/>
    </source>
</evidence>
<dbReference type="InterPro" id="IPR006555">
    <property type="entry name" value="ATP-dep_Helicase_C"/>
</dbReference>
<dbReference type="InterPro" id="IPR045028">
    <property type="entry name" value="DinG/Rad3-like"/>
</dbReference>
<dbReference type="Gene3D" id="3.40.50.300">
    <property type="entry name" value="P-loop containing nucleotide triphosphate hydrolases"/>
    <property type="match status" value="3"/>
</dbReference>
<comment type="subcellular location">
    <subcellularLocation>
        <location evidence="2">Nucleus</location>
    </subcellularLocation>
</comment>
<keyword evidence="6" id="KW-0378">Hydrolase</keyword>
<evidence type="ECO:0000256" key="9">
    <source>
        <dbReference type="ARBA" id="ARBA00023004"/>
    </source>
</evidence>
<comment type="caution">
    <text evidence="17">The sequence shown here is derived from an EMBL/GenBank/DDBJ whole genome shotgun (WGS) entry which is preliminary data.</text>
</comment>
<dbReference type="OrthoDB" id="267079at2759"/>
<keyword evidence="8" id="KW-0067">ATP-binding</keyword>
<keyword evidence="15" id="KW-0175">Coiled coil</keyword>
<reference evidence="17 18" key="1">
    <citation type="journal article" date="2017" name="Curr. Biol.">
        <title>The Evolution of Venom by Co-option of Single-Copy Genes.</title>
        <authorList>
            <person name="Martinson E.O."/>
            <person name="Mrinalini"/>
            <person name="Kelkar Y.D."/>
            <person name="Chang C.H."/>
            <person name="Werren J.H."/>
        </authorList>
    </citation>
    <scope>NUCLEOTIDE SEQUENCE [LARGE SCALE GENOMIC DNA]</scope>
    <source>
        <strain evidence="17 18">Alberta</strain>
        <tissue evidence="17">Whole body</tissue>
    </source>
</reference>
<keyword evidence="10" id="KW-0411">Iron-sulfur</keyword>
<evidence type="ECO:0000256" key="12">
    <source>
        <dbReference type="ARBA" id="ARBA00023242"/>
    </source>
</evidence>
<gene>
    <name evidence="17" type="ORF">TSAR_001674</name>
</gene>
<evidence type="ECO:0000256" key="2">
    <source>
        <dbReference type="ARBA" id="ARBA00004123"/>
    </source>
</evidence>
<dbReference type="NCBIfam" id="TIGR00604">
    <property type="entry name" value="rad3"/>
    <property type="match status" value="1"/>
</dbReference>
<dbReference type="PROSITE" id="PS51193">
    <property type="entry name" value="HELICASE_ATP_BIND_2"/>
    <property type="match status" value="1"/>
</dbReference>
<dbReference type="PANTHER" id="PTHR11472">
    <property type="entry name" value="DNA REPAIR DEAD HELICASE RAD3/XP-D SUBFAMILY MEMBER"/>
    <property type="match status" value="1"/>
</dbReference>
<evidence type="ECO:0000256" key="3">
    <source>
        <dbReference type="ARBA" id="ARBA00008435"/>
    </source>
</evidence>
<dbReference type="STRING" id="543379.A0A232EV86"/>
<dbReference type="Proteomes" id="UP000215335">
    <property type="component" value="Unassembled WGS sequence"/>
</dbReference>
<evidence type="ECO:0000256" key="13">
    <source>
        <dbReference type="ARBA" id="ARBA00044969"/>
    </source>
</evidence>
<dbReference type="EMBL" id="NNAY01002030">
    <property type="protein sequence ID" value="OXU22266.1"/>
    <property type="molecule type" value="Genomic_DNA"/>
</dbReference>
<sequence>METPSDFPFPFPPYPIQADFMKNLYMCLENGNLGIFESPTGTGKTLSIICGALKWLIDNEARQKSRLLEKQVELDAKIKEIEDKNMNDWFSVQTEQIELNQNKQFLQKKLDALAKQEEKKIKYKERVKQYNEQCKKNKQYSYDNWRNRKKNDEKIESQKGEIDGTKSRDNLIDEDLILKDIDCRSDSSEDEETAEESSANCKIFFCSRTHSQLSQFVGELKKSPYFDKVSLVSLASRNNYCINSKVKALKSLNLINDQCQQLQKKKATSKQEKDLKRSKTSTSCPFMPGDQSLLMAEILTSIRDIEETVKLSEEIKTCPYYSTRKSVEDGQVILVPYNSILHKNTRVSSGINLKNNILIVDEAHNLLEAIERMHCVTLTGKNILHCLNQLTQYQKRFENVLTAKNVLFLSQLSFCMKKLLKLLGGTFRSRPDDKPTNTAVTKLYSLEEFEITAEIDTVNMFDLIDFIQKSKLVHKLRGYVEKYEDDLVPKELVKEKKGVTAFLESLQKKKVVEMKENVTVPRETEKEPITSPLMVITSFLETLRSSCSDGRIFVLPGTTVGEGCLKFLLLNPAAHFADIVQEARAVVLTGGTMEPMSEFKEQLFISAGAKSERIVTFSCDHVIPKENILTCILKTGPTGIDFEFNFQNRQNTKMLDELGRTLVNLCNIVPAGLVVFLPSYSYEDLLFKHLESNGVLTKIRTKKTVFREPKSTTQVNQILEKYASAAKTPQKPQNGAILFSVVGGKLSEGLNFSDDLGRCVIVVGMPYPNVKSPELQEKMKYLNENVNPNAGSVFYENSCMKAVNQCIGRAVRHIADYSTVVLLDRRYSNKTKSLPGWIQRTLTIQPNFGSCVQALARFFADKRKSATAAS</sequence>
<keyword evidence="18" id="KW-1185">Reference proteome</keyword>
<organism evidence="17 18">
    <name type="scientific">Trichomalopsis sarcophagae</name>
    <dbReference type="NCBI Taxonomy" id="543379"/>
    <lineage>
        <taxon>Eukaryota</taxon>
        <taxon>Metazoa</taxon>
        <taxon>Ecdysozoa</taxon>
        <taxon>Arthropoda</taxon>
        <taxon>Hexapoda</taxon>
        <taxon>Insecta</taxon>
        <taxon>Pterygota</taxon>
        <taxon>Neoptera</taxon>
        <taxon>Endopterygota</taxon>
        <taxon>Hymenoptera</taxon>
        <taxon>Apocrita</taxon>
        <taxon>Proctotrupomorpha</taxon>
        <taxon>Chalcidoidea</taxon>
        <taxon>Pteromalidae</taxon>
        <taxon>Pteromalinae</taxon>
        <taxon>Trichomalopsis</taxon>
    </lineage>
</organism>
<dbReference type="GO" id="GO:0016818">
    <property type="term" value="F:hydrolase activity, acting on acid anhydrides, in phosphorus-containing anhydrides"/>
    <property type="evidence" value="ECO:0007669"/>
    <property type="project" value="InterPro"/>
</dbReference>
<dbReference type="GO" id="GO:0043139">
    <property type="term" value="F:5'-3' DNA helicase activity"/>
    <property type="evidence" value="ECO:0007669"/>
    <property type="project" value="UniProtKB-EC"/>
</dbReference>
<evidence type="ECO:0000256" key="7">
    <source>
        <dbReference type="ARBA" id="ARBA00022806"/>
    </source>
</evidence>
<dbReference type="InterPro" id="IPR010614">
    <property type="entry name" value="RAD3-like_helicase_DEAD"/>
</dbReference>
<keyword evidence="11" id="KW-0413">Isomerase</keyword>
<dbReference type="SMART" id="SM00491">
    <property type="entry name" value="HELICc2"/>
    <property type="match status" value="1"/>
</dbReference>
<dbReference type="InterPro" id="IPR013020">
    <property type="entry name" value="Rad3/Chl1-like"/>
</dbReference>
<comment type="similarity">
    <text evidence="3">Belongs to the DEAD box helicase family. DEAH subfamily. DDX11/CHL1 sub-subfamily.</text>
</comment>
<keyword evidence="4" id="KW-0479">Metal-binding</keyword>
<dbReference type="InterPro" id="IPR006554">
    <property type="entry name" value="Helicase-like_DEXD_c2"/>
</dbReference>
<dbReference type="GO" id="GO:0006139">
    <property type="term" value="P:nucleobase-containing compound metabolic process"/>
    <property type="evidence" value="ECO:0007669"/>
    <property type="project" value="InterPro"/>
</dbReference>
<evidence type="ECO:0000256" key="11">
    <source>
        <dbReference type="ARBA" id="ARBA00023235"/>
    </source>
</evidence>
<name>A0A232EV86_9HYME</name>
<dbReference type="PANTHER" id="PTHR11472:SF41">
    <property type="entry name" value="ATP-DEPENDENT DNA HELICASE DDX11-RELATED"/>
    <property type="match status" value="1"/>
</dbReference>
<dbReference type="Pfam" id="PF13307">
    <property type="entry name" value="Helicase_C_2"/>
    <property type="match status" value="1"/>
</dbReference>
<evidence type="ECO:0000259" key="16">
    <source>
        <dbReference type="PROSITE" id="PS51193"/>
    </source>
</evidence>
<evidence type="ECO:0000313" key="17">
    <source>
        <dbReference type="EMBL" id="OXU22266.1"/>
    </source>
</evidence>
<dbReference type="InterPro" id="IPR014013">
    <property type="entry name" value="Helic_SF1/SF2_ATP-bd_DinG/Rad3"/>
</dbReference>
<dbReference type="SUPFAM" id="SSF52540">
    <property type="entry name" value="P-loop containing nucleoside triphosphate hydrolases"/>
    <property type="match status" value="1"/>
</dbReference>
<evidence type="ECO:0000256" key="10">
    <source>
        <dbReference type="ARBA" id="ARBA00023014"/>
    </source>
</evidence>
<keyword evidence="7" id="KW-0347">Helicase</keyword>
<dbReference type="GO" id="GO:0003677">
    <property type="term" value="F:DNA binding"/>
    <property type="evidence" value="ECO:0007669"/>
    <property type="project" value="InterPro"/>
</dbReference>
<evidence type="ECO:0000256" key="6">
    <source>
        <dbReference type="ARBA" id="ARBA00022801"/>
    </source>
</evidence>
<dbReference type="EC" id="5.6.2.3" evidence="13"/>
<comment type="cofactor">
    <cofactor evidence="1">
        <name>[4Fe-4S] cluster</name>
        <dbReference type="ChEBI" id="CHEBI:49883"/>
    </cofactor>
</comment>
<dbReference type="GO" id="GO:0005524">
    <property type="term" value="F:ATP binding"/>
    <property type="evidence" value="ECO:0007669"/>
    <property type="project" value="UniProtKB-KW"/>
</dbReference>
<evidence type="ECO:0000256" key="14">
    <source>
        <dbReference type="ARBA" id="ARBA00048954"/>
    </source>
</evidence>
<evidence type="ECO:0000256" key="15">
    <source>
        <dbReference type="SAM" id="Coils"/>
    </source>
</evidence>
<feature type="domain" description="Helicase ATP-binding" evidence="16">
    <location>
        <begin position="3"/>
        <end position="413"/>
    </location>
</feature>
<feature type="coiled-coil region" evidence="15">
    <location>
        <begin position="64"/>
        <end position="133"/>
    </location>
</feature>
<protein>
    <recommendedName>
        <fullName evidence="13">DNA 5'-3' helicase</fullName>
        <ecNumber evidence="13">5.6.2.3</ecNumber>
    </recommendedName>
</protein>
<dbReference type="GO" id="GO:0051536">
    <property type="term" value="F:iron-sulfur cluster binding"/>
    <property type="evidence" value="ECO:0007669"/>
    <property type="project" value="UniProtKB-KW"/>
</dbReference>
<keyword evidence="12" id="KW-0539">Nucleus</keyword>
<dbReference type="SMART" id="SM00488">
    <property type="entry name" value="DEXDc2"/>
    <property type="match status" value="1"/>
</dbReference>
<dbReference type="GO" id="GO:0046872">
    <property type="term" value="F:metal ion binding"/>
    <property type="evidence" value="ECO:0007669"/>
    <property type="project" value="UniProtKB-KW"/>
</dbReference>
<dbReference type="AlphaFoldDB" id="A0A232EV86"/>
<evidence type="ECO:0000313" key="18">
    <source>
        <dbReference type="Proteomes" id="UP000215335"/>
    </source>
</evidence>
<comment type="catalytic activity">
    <reaction evidence="14">
        <text>ATP + H2O = ADP + phosphate + H(+)</text>
        <dbReference type="Rhea" id="RHEA:13065"/>
        <dbReference type="ChEBI" id="CHEBI:15377"/>
        <dbReference type="ChEBI" id="CHEBI:15378"/>
        <dbReference type="ChEBI" id="CHEBI:30616"/>
        <dbReference type="ChEBI" id="CHEBI:43474"/>
        <dbReference type="ChEBI" id="CHEBI:456216"/>
        <dbReference type="EC" id="5.6.2.3"/>
    </reaction>
</comment>
<accession>A0A232EV86</accession>
<dbReference type="GO" id="GO:0034085">
    <property type="term" value="P:establishment of sister chromatid cohesion"/>
    <property type="evidence" value="ECO:0007669"/>
    <property type="project" value="TreeGrafter"/>
</dbReference>
<evidence type="ECO:0000256" key="1">
    <source>
        <dbReference type="ARBA" id="ARBA00001966"/>
    </source>
</evidence>
<dbReference type="GO" id="GO:0005634">
    <property type="term" value="C:nucleus"/>
    <property type="evidence" value="ECO:0007669"/>
    <property type="project" value="UniProtKB-SubCell"/>
</dbReference>
<dbReference type="InterPro" id="IPR027417">
    <property type="entry name" value="P-loop_NTPase"/>
</dbReference>
<dbReference type="CDD" id="cd18788">
    <property type="entry name" value="SF2_C_XPD"/>
    <property type="match status" value="1"/>
</dbReference>
<keyword evidence="9" id="KW-0408">Iron</keyword>
<dbReference type="Pfam" id="PF06733">
    <property type="entry name" value="DEAD_2"/>
    <property type="match status" value="1"/>
</dbReference>